<dbReference type="InterPro" id="IPR013780">
    <property type="entry name" value="Glyco_hydro_b"/>
</dbReference>
<dbReference type="InterPro" id="IPR006047">
    <property type="entry name" value="GH13_cat_dom"/>
</dbReference>
<dbReference type="PANTHER" id="PTHR43002">
    <property type="entry name" value="GLYCOGEN DEBRANCHING ENZYME"/>
    <property type="match status" value="1"/>
</dbReference>
<name>A0A5D4R1Q8_9BACI</name>
<dbReference type="Gene3D" id="2.60.40.1180">
    <property type="entry name" value="Golgi alpha-mannosidase II"/>
    <property type="match status" value="1"/>
</dbReference>
<keyword evidence="3" id="KW-0326">Glycosidase</keyword>
<dbReference type="InterPro" id="IPR040697">
    <property type="entry name" value="PulA_N1"/>
</dbReference>
<dbReference type="Proteomes" id="UP000322139">
    <property type="component" value="Unassembled WGS sequence"/>
</dbReference>
<dbReference type="InterPro" id="IPR004193">
    <property type="entry name" value="Glyco_hydro_13_N"/>
</dbReference>
<dbReference type="Gene3D" id="2.60.40.2320">
    <property type="match status" value="1"/>
</dbReference>
<dbReference type="CDD" id="cd02860">
    <property type="entry name" value="E_set_Pullulanase"/>
    <property type="match status" value="1"/>
</dbReference>
<dbReference type="AlphaFoldDB" id="A0A5D4R1Q8"/>
<reference evidence="3 4" key="1">
    <citation type="submission" date="2019-08" db="EMBL/GenBank/DDBJ databases">
        <title>Bacillus genomes from the desert of Cuatro Cienegas, Coahuila.</title>
        <authorList>
            <person name="Olmedo-Alvarez G."/>
        </authorList>
    </citation>
    <scope>NUCLEOTIDE SEQUENCE [LARGE SCALE GENOMIC DNA]</scope>
    <source>
        <strain evidence="3 4">CH446_14T</strain>
    </source>
</reference>
<sequence>MITVERMYRAYLDELNIIAILLPRSYYNGSCSVFALSGLGGKKELIIKERQELEEEIKYICTFEGDLDLGTTCWIHDEHGGKTDLQIGSVIRTEAFDEKYYYSGSLGCFYTEEQTVFKLWAPTATQARLLLEEPGKGITEYAMDREDYGVWSYCAEGDLELHAYSYKVCIDLEWREAADPYAAALTANGEKAVVASPGKIKMAEHELPELEHDTDAVIYETHIRDFTIHPGSGADKKGTYRGAAELGTKGPEGCSTGLSYVKELGATHIEFLPFNDFAGVDELGEKSDYNWGYNPLHFNAPDGSYSEDPADPYLRIRELKDLISAVHSQGLRVIMDAVYNHVYIRESSDFEKLVPGYYFRHDEFGMPSNGTGVGNDFASERKMAGKFIVDSVKFWLHEYQIDGLRFDLMGIMDVGTMQEVRQAADEAGRHILIIGEGWDLNTPLPQEHKANLRNQAKLGRIGQFNDWFRDSIKGSTFNIYDKGYALGNAHYREDAKQVLAGSIGMGKKAKPLFRSPGQSVNYAESHDNHTLWDKLGACFPEEGEGFKEKHHRLATAMVILAQGIPFLHSGQEFFRTKNGDSNSYRSPNEVNWLDWERRLHYQDNVDYIKGLINIRKNIKAFRFHSTELISRHMQFIQAEEPMIAFELQDIRAFGGYDSIRVCFNPSREERKFPAEGEWEVLADGDRAGAEPVNTVNSGAAIIAPCSLLILARR</sequence>
<evidence type="ECO:0000256" key="1">
    <source>
        <dbReference type="ARBA" id="ARBA00008061"/>
    </source>
</evidence>
<dbReference type="EC" id="3.2.1.41" evidence="3"/>
<dbReference type="Gene3D" id="3.20.20.80">
    <property type="entry name" value="Glycosidases"/>
    <property type="match status" value="1"/>
</dbReference>
<dbReference type="RefSeq" id="WP_148976332.1">
    <property type="nucleotide sequence ID" value="NZ_VTER01000011.1"/>
</dbReference>
<dbReference type="Gene3D" id="2.60.40.10">
    <property type="entry name" value="Immunoglobulins"/>
    <property type="match status" value="1"/>
</dbReference>
<feature type="domain" description="Glycosyl hydrolase family 13 catalytic" evidence="2">
    <location>
        <begin position="227"/>
        <end position="615"/>
    </location>
</feature>
<dbReference type="GO" id="GO:0051060">
    <property type="term" value="F:pullulanase activity"/>
    <property type="evidence" value="ECO:0007669"/>
    <property type="project" value="UniProtKB-EC"/>
</dbReference>
<dbReference type="InterPro" id="IPR011840">
    <property type="entry name" value="PulA_typeI"/>
</dbReference>
<dbReference type="SUPFAM" id="SSF51445">
    <property type="entry name" value="(Trans)glycosidases"/>
    <property type="match status" value="1"/>
</dbReference>
<dbReference type="SUPFAM" id="SSF81296">
    <property type="entry name" value="E set domains"/>
    <property type="match status" value="1"/>
</dbReference>
<dbReference type="InterPro" id="IPR017853">
    <property type="entry name" value="GH"/>
</dbReference>
<proteinExistence type="inferred from homology"/>
<comment type="caution">
    <text evidence="3">The sequence shown here is derived from an EMBL/GenBank/DDBJ whole genome shotgun (WGS) entry which is preliminary data.</text>
</comment>
<evidence type="ECO:0000313" key="3">
    <source>
        <dbReference type="EMBL" id="TYS45327.1"/>
    </source>
</evidence>
<dbReference type="InterPro" id="IPR013783">
    <property type="entry name" value="Ig-like_fold"/>
</dbReference>
<keyword evidence="3" id="KW-0378">Hydrolase</keyword>
<protein>
    <submittedName>
        <fullName evidence="3">Type I pullulanase</fullName>
        <ecNumber evidence="3">3.2.1.41</ecNumber>
    </submittedName>
</protein>
<comment type="similarity">
    <text evidence="1">Belongs to the glycosyl hydrolase 13 family.</text>
</comment>
<organism evidence="3 4">
    <name type="scientific">Bacillus infantis</name>
    <dbReference type="NCBI Taxonomy" id="324767"/>
    <lineage>
        <taxon>Bacteria</taxon>
        <taxon>Bacillati</taxon>
        <taxon>Bacillota</taxon>
        <taxon>Bacilli</taxon>
        <taxon>Bacillales</taxon>
        <taxon>Bacillaceae</taxon>
        <taxon>Bacillus</taxon>
    </lineage>
</organism>
<gene>
    <name evidence="3" type="primary">pulA</name>
    <name evidence="3" type="ORF">FZD51_19685</name>
</gene>
<dbReference type="EMBL" id="VTER01000011">
    <property type="protein sequence ID" value="TYS45327.1"/>
    <property type="molecule type" value="Genomic_DNA"/>
</dbReference>
<dbReference type="InterPro" id="IPR014756">
    <property type="entry name" value="Ig_E-set"/>
</dbReference>
<dbReference type="NCBIfam" id="TIGR02104">
    <property type="entry name" value="pulA_typeI"/>
    <property type="match status" value="1"/>
</dbReference>
<dbReference type="InterPro" id="IPR049117">
    <property type="entry name" value="pulA_all-beta"/>
</dbReference>
<dbReference type="Pfam" id="PF21653">
    <property type="entry name" value="pulA_all-beta"/>
    <property type="match status" value="1"/>
</dbReference>
<dbReference type="GO" id="GO:0005975">
    <property type="term" value="P:carbohydrate metabolic process"/>
    <property type="evidence" value="ECO:0007669"/>
    <property type="project" value="InterPro"/>
</dbReference>
<dbReference type="SMART" id="SM00642">
    <property type="entry name" value="Aamy"/>
    <property type="match status" value="1"/>
</dbReference>
<evidence type="ECO:0000259" key="2">
    <source>
        <dbReference type="SMART" id="SM00642"/>
    </source>
</evidence>
<evidence type="ECO:0000313" key="4">
    <source>
        <dbReference type="Proteomes" id="UP000322139"/>
    </source>
</evidence>
<dbReference type="Pfam" id="PF02922">
    <property type="entry name" value="CBM_48"/>
    <property type="match status" value="1"/>
</dbReference>
<accession>A0A5D4R1Q8</accession>
<dbReference type="Pfam" id="PF17999">
    <property type="entry name" value="PulA_N1"/>
    <property type="match status" value="1"/>
</dbReference>
<dbReference type="CDD" id="cd11341">
    <property type="entry name" value="AmyAc_Pullulanase_LD-like"/>
    <property type="match status" value="1"/>
</dbReference>